<name>A0A8K0IIP3_COCNU</name>
<organism evidence="2 3">
    <name type="scientific">Cocos nucifera</name>
    <name type="common">Coconut palm</name>
    <dbReference type="NCBI Taxonomy" id="13894"/>
    <lineage>
        <taxon>Eukaryota</taxon>
        <taxon>Viridiplantae</taxon>
        <taxon>Streptophyta</taxon>
        <taxon>Embryophyta</taxon>
        <taxon>Tracheophyta</taxon>
        <taxon>Spermatophyta</taxon>
        <taxon>Magnoliopsida</taxon>
        <taxon>Liliopsida</taxon>
        <taxon>Arecaceae</taxon>
        <taxon>Arecoideae</taxon>
        <taxon>Cocoseae</taxon>
        <taxon>Attaleinae</taxon>
        <taxon>Cocos</taxon>
    </lineage>
</organism>
<evidence type="ECO:0000313" key="2">
    <source>
        <dbReference type="EMBL" id="KAG1360643.1"/>
    </source>
</evidence>
<protein>
    <submittedName>
        <fullName evidence="2">Uncharacterized protein</fullName>
    </submittedName>
</protein>
<sequence length="167" mass="19518">MVDDLLASGIFKAFLIEDWKKKEEGQEREREREEETLFSLFFFGVEDISRGTNRVLSDHQMLVHIKRAHHLEAEVEKVQEDLRAEGVLRKEFVSVELKAALALEEKRKKEAEIKVAKFEARMAKSILEVMIQTVKEFKASFKIRNLNVEFEQQTFIEGFKLCEGRVA</sequence>
<reference evidence="2" key="1">
    <citation type="journal article" date="2017" name="Gigascience">
        <title>The genome draft of coconut (Cocos nucifera).</title>
        <authorList>
            <person name="Xiao Y."/>
            <person name="Xu P."/>
            <person name="Fan H."/>
            <person name="Baudouin L."/>
            <person name="Xia W."/>
            <person name="Bocs S."/>
            <person name="Xu J."/>
            <person name="Li Q."/>
            <person name="Guo A."/>
            <person name="Zhou L."/>
            <person name="Li J."/>
            <person name="Wu Y."/>
            <person name="Ma Z."/>
            <person name="Armero A."/>
            <person name="Issali A.E."/>
            <person name="Liu N."/>
            <person name="Peng M."/>
            <person name="Yang Y."/>
        </authorList>
    </citation>
    <scope>NUCLEOTIDE SEQUENCE</scope>
    <source>
        <tissue evidence="2">Spear leaf of Hainan Tall coconut</tissue>
    </source>
</reference>
<reference evidence="2" key="2">
    <citation type="submission" date="2019-07" db="EMBL/GenBank/DDBJ databases">
        <authorList>
            <person name="Yang Y."/>
            <person name="Bocs S."/>
            <person name="Baudouin L."/>
        </authorList>
    </citation>
    <scope>NUCLEOTIDE SEQUENCE</scope>
    <source>
        <tissue evidence="2">Spear leaf of Hainan Tall coconut</tissue>
    </source>
</reference>
<proteinExistence type="predicted"/>
<accession>A0A8K0IIP3</accession>
<keyword evidence="1" id="KW-0175">Coiled coil</keyword>
<gene>
    <name evidence="2" type="ORF">COCNU_09G001060</name>
</gene>
<feature type="coiled-coil region" evidence="1">
    <location>
        <begin position="94"/>
        <end position="128"/>
    </location>
</feature>
<evidence type="ECO:0000256" key="1">
    <source>
        <dbReference type="SAM" id="Coils"/>
    </source>
</evidence>
<evidence type="ECO:0000313" key="3">
    <source>
        <dbReference type="Proteomes" id="UP000797356"/>
    </source>
</evidence>
<keyword evidence="3" id="KW-1185">Reference proteome</keyword>
<dbReference type="AlphaFoldDB" id="A0A8K0IIP3"/>
<dbReference type="EMBL" id="CM017880">
    <property type="protein sequence ID" value="KAG1360643.1"/>
    <property type="molecule type" value="Genomic_DNA"/>
</dbReference>
<dbReference type="Proteomes" id="UP000797356">
    <property type="component" value="Chromosome 9"/>
</dbReference>
<comment type="caution">
    <text evidence="2">The sequence shown here is derived from an EMBL/GenBank/DDBJ whole genome shotgun (WGS) entry which is preliminary data.</text>
</comment>